<dbReference type="InterPro" id="IPR037802">
    <property type="entry name" value="SGF29"/>
</dbReference>
<dbReference type="Gene3D" id="6.10.140.1740">
    <property type="match status" value="1"/>
</dbReference>
<dbReference type="EMBL" id="KV784360">
    <property type="protein sequence ID" value="OEU14692.1"/>
    <property type="molecule type" value="Genomic_DNA"/>
</dbReference>
<dbReference type="InterPro" id="IPR010750">
    <property type="entry name" value="SGF29_tudor-like_dom"/>
</dbReference>
<dbReference type="PROSITE" id="PS51518">
    <property type="entry name" value="SGF29_C"/>
    <property type="match status" value="1"/>
</dbReference>
<dbReference type="SMART" id="SM01408">
    <property type="entry name" value="ING"/>
    <property type="match status" value="1"/>
</dbReference>
<dbReference type="AlphaFoldDB" id="A0A1E7F949"/>
<proteinExistence type="predicted"/>
<dbReference type="Pfam" id="PF12998">
    <property type="entry name" value="ING"/>
    <property type="match status" value="1"/>
</dbReference>
<evidence type="ECO:0000259" key="1">
    <source>
        <dbReference type="PROSITE" id="PS51518"/>
    </source>
</evidence>
<gene>
    <name evidence="2" type="ORF">FRACYDRAFT_188007</name>
</gene>
<keyword evidence="3" id="KW-1185">Reference proteome</keyword>
<dbReference type="Gene3D" id="2.30.30.140">
    <property type="match status" value="2"/>
</dbReference>
<dbReference type="InParanoid" id="A0A1E7F949"/>
<dbReference type="GO" id="GO:0000124">
    <property type="term" value="C:SAGA complex"/>
    <property type="evidence" value="ECO:0007669"/>
    <property type="project" value="InterPro"/>
</dbReference>
<dbReference type="PANTHER" id="PTHR21539">
    <property type="entry name" value="SAGA-ASSOCIATED FACTOR 29"/>
    <property type="match status" value="1"/>
</dbReference>
<dbReference type="InterPro" id="IPR024610">
    <property type="entry name" value="ING_N_histone-binding"/>
</dbReference>
<organism evidence="2 3">
    <name type="scientific">Fragilariopsis cylindrus CCMP1102</name>
    <dbReference type="NCBI Taxonomy" id="635003"/>
    <lineage>
        <taxon>Eukaryota</taxon>
        <taxon>Sar</taxon>
        <taxon>Stramenopiles</taxon>
        <taxon>Ochrophyta</taxon>
        <taxon>Bacillariophyta</taxon>
        <taxon>Bacillariophyceae</taxon>
        <taxon>Bacillariophycidae</taxon>
        <taxon>Bacillariales</taxon>
        <taxon>Bacillariaceae</taxon>
        <taxon>Fragilariopsis</taxon>
    </lineage>
</organism>
<dbReference type="Pfam" id="PF07039">
    <property type="entry name" value="SGF29_Tudor"/>
    <property type="match status" value="1"/>
</dbReference>
<feature type="domain" description="SGF29 C-terminal" evidence="1">
    <location>
        <begin position="175"/>
        <end position="304"/>
    </location>
</feature>
<reference evidence="2 3" key="1">
    <citation type="submission" date="2016-09" db="EMBL/GenBank/DDBJ databases">
        <title>Extensive genetic diversity and differential bi-allelic expression allows diatom success in the polar Southern Ocean.</title>
        <authorList>
            <consortium name="DOE Joint Genome Institute"/>
            <person name="Mock T."/>
            <person name="Otillar R.P."/>
            <person name="Strauss J."/>
            <person name="Dupont C."/>
            <person name="Frickenhaus S."/>
            <person name="Maumus F."/>
            <person name="Mcmullan M."/>
            <person name="Sanges R."/>
            <person name="Schmutz J."/>
            <person name="Toseland A."/>
            <person name="Valas R."/>
            <person name="Veluchamy A."/>
            <person name="Ward B.J."/>
            <person name="Allen A."/>
            <person name="Barry K."/>
            <person name="Falciatore A."/>
            <person name="Ferrante M."/>
            <person name="Fortunato A.E."/>
            <person name="Gloeckner G."/>
            <person name="Gruber A."/>
            <person name="Hipkin R."/>
            <person name="Janech M."/>
            <person name="Kroth P."/>
            <person name="Leese F."/>
            <person name="Lindquist E."/>
            <person name="Lyon B.R."/>
            <person name="Martin J."/>
            <person name="Mayer C."/>
            <person name="Parker M."/>
            <person name="Quesneville H."/>
            <person name="Raymond J."/>
            <person name="Uhlig C."/>
            <person name="Valentin K.U."/>
            <person name="Worden A.Z."/>
            <person name="Armbrust E.V."/>
            <person name="Bowler C."/>
            <person name="Green B."/>
            <person name="Moulton V."/>
            <person name="Van Oosterhout C."/>
            <person name="Grigoriev I."/>
        </authorList>
    </citation>
    <scope>NUCLEOTIDE SEQUENCE [LARGE SCALE GENOMIC DNA]</scope>
    <source>
        <strain evidence="2 3">CCMP1102</strain>
    </source>
</reference>
<dbReference type="KEGG" id="fcy:FRACYDRAFT_188007"/>
<accession>A0A1E7F949</accession>
<evidence type="ECO:0000313" key="2">
    <source>
        <dbReference type="EMBL" id="OEU14692.1"/>
    </source>
</evidence>
<protein>
    <recommendedName>
        <fullName evidence="1">SGF29 C-terminal domain-containing protein</fullName>
    </recommendedName>
</protein>
<name>A0A1E7F949_9STRA</name>
<dbReference type="PANTHER" id="PTHR21539:SF0">
    <property type="entry name" value="SAGA-ASSOCIATED FACTOR 29"/>
    <property type="match status" value="1"/>
</dbReference>
<evidence type="ECO:0000313" key="3">
    <source>
        <dbReference type="Proteomes" id="UP000095751"/>
    </source>
</evidence>
<sequence length="304" mass="33890">MSSGSLVDGETYLEGFIESLSTLPAELRRNLDLMKDMDGSCSTLMDETMRLQLDYIRRVEDKIGRLEVVDGEGVRVLSNNDDIRKLPVVIPTTEELMAYVHEPTTLSQIESLRADSLQQAEEKVEIAKQTYKMIDNLYQKLDADLRQREMELSLSTRNGPDFHHHHPSNATATMNQGAPKLNDLAAIQVPGTSDWILAKVVTHDPKTGMFTLSDEDVESNKVFNLPASSVIILERMRNIRSGDVVFAVYPDTTSFYQGTIAQQPRKAAGGGMFVTITFLDDEDAATGETHDKAVLLKHVMSPPY</sequence>
<dbReference type="OrthoDB" id="5411773at2759"/>
<dbReference type="Proteomes" id="UP000095751">
    <property type="component" value="Unassembled WGS sequence"/>
</dbReference>